<reference evidence="2" key="2">
    <citation type="submission" date="2020-09" db="EMBL/GenBank/DDBJ databases">
        <authorList>
            <person name="Sun Q."/>
            <person name="Kim S."/>
        </authorList>
    </citation>
    <scope>NUCLEOTIDE SEQUENCE</scope>
    <source>
        <strain evidence="2">KCTC 22169</strain>
    </source>
</reference>
<comment type="caution">
    <text evidence="2">The sequence shown here is derived from an EMBL/GenBank/DDBJ whole genome shotgun (WGS) entry which is preliminary data.</text>
</comment>
<reference evidence="2" key="1">
    <citation type="journal article" date="2014" name="Int. J. Syst. Evol. Microbiol.">
        <title>Complete genome sequence of Corynebacterium casei LMG S-19264T (=DSM 44701T), isolated from a smear-ripened cheese.</title>
        <authorList>
            <consortium name="US DOE Joint Genome Institute (JGI-PGF)"/>
            <person name="Walter F."/>
            <person name="Albersmeier A."/>
            <person name="Kalinowski J."/>
            <person name="Ruckert C."/>
        </authorList>
    </citation>
    <scope>NUCLEOTIDE SEQUENCE</scope>
    <source>
        <strain evidence="2">KCTC 22169</strain>
    </source>
</reference>
<accession>A0A918N8C5</accession>
<evidence type="ECO:0000259" key="1">
    <source>
        <dbReference type="Pfam" id="PF21248"/>
    </source>
</evidence>
<dbReference type="InterPro" id="IPR048770">
    <property type="entry name" value="SoFic-like_C"/>
</dbReference>
<dbReference type="EMBL" id="BMXR01000003">
    <property type="protein sequence ID" value="GGX47810.1"/>
    <property type="molecule type" value="Genomic_DNA"/>
</dbReference>
<gene>
    <name evidence="2" type="ORF">GCM10007392_13350</name>
</gene>
<proteinExistence type="predicted"/>
<evidence type="ECO:0000313" key="2">
    <source>
        <dbReference type="EMBL" id="GGX47810.1"/>
    </source>
</evidence>
<evidence type="ECO:0000313" key="3">
    <source>
        <dbReference type="Proteomes" id="UP000626148"/>
    </source>
</evidence>
<protein>
    <recommendedName>
        <fullName evidence="1">Adenylyltransferase SoFic-like C-terminal domain-containing protein</fullName>
    </recommendedName>
</protein>
<feature type="domain" description="Adenylyltransferase SoFic-like C-terminal" evidence="1">
    <location>
        <begin position="2"/>
        <end position="44"/>
    </location>
</feature>
<organism evidence="2 3">
    <name type="scientific">Saccharospirillum salsuginis</name>
    <dbReference type="NCBI Taxonomy" id="418750"/>
    <lineage>
        <taxon>Bacteria</taxon>
        <taxon>Pseudomonadati</taxon>
        <taxon>Pseudomonadota</taxon>
        <taxon>Gammaproteobacteria</taxon>
        <taxon>Oceanospirillales</taxon>
        <taxon>Saccharospirillaceae</taxon>
        <taxon>Saccharospirillum</taxon>
    </lineage>
</organism>
<name>A0A918N8C5_9GAMM</name>
<dbReference type="Pfam" id="PF21248">
    <property type="entry name" value="SoFic-like_C"/>
    <property type="match status" value="1"/>
</dbReference>
<sequence length="52" mass="6097">MEFVVDDLKVSRITAAKYLDQLVDLNFLDKARIGRSNYYINTALMRLFLDRA</sequence>
<keyword evidence="3" id="KW-1185">Reference proteome</keyword>
<dbReference type="Proteomes" id="UP000626148">
    <property type="component" value="Unassembled WGS sequence"/>
</dbReference>
<dbReference type="AlphaFoldDB" id="A0A918N8C5"/>